<feature type="transmembrane region" description="Helical" evidence="6">
    <location>
        <begin position="112"/>
        <end position="128"/>
    </location>
</feature>
<dbReference type="InterPro" id="IPR047129">
    <property type="entry name" value="PPA2-like"/>
</dbReference>
<dbReference type="AlphaFoldDB" id="A0A1A8YQJ4"/>
<dbReference type="InterPro" id="IPR004843">
    <property type="entry name" value="Calcineurin-like_PHP"/>
</dbReference>
<keyword evidence="1" id="KW-0479">Metal-binding</keyword>
<accession>A0A1A8YQJ4</accession>
<evidence type="ECO:0000256" key="4">
    <source>
        <dbReference type="RuleBase" id="RU004273"/>
    </source>
</evidence>
<dbReference type="GO" id="GO:0004722">
    <property type="term" value="F:protein serine/threonine phosphatase activity"/>
    <property type="evidence" value="ECO:0007669"/>
    <property type="project" value="UniProtKB-EC"/>
</dbReference>
<reference evidence="9" key="1">
    <citation type="submission" date="2016-05" db="EMBL/GenBank/DDBJ databases">
        <authorList>
            <person name="Naeem Raeece"/>
        </authorList>
    </citation>
    <scope>NUCLEOTIDE SEQUENCE [LARGE SCALE GENOMIC DNA]</scope>
</reference>
<dbReference type="InterPro" id="IPR029052">
    <property type="entry name" value="Metallo-depent_PP-like"/>
</dbReference>
<keyword evidence="6" id="KW-0812">Transmembrane</keyword>
<keyword evidence="9" id="KW-1185">Reference proteome</keyword>
<keyword evidence="6" id="KW-1133">Transmembrane helix</keyword>
<dbReference type="GO" id="GO:0046872">
    <property type="term" value="F:metal ion binding"/>
    <property type="evidence" value="ECO:0007669"/>
    <property type="project" value="UniProtKB-KW"/>
</dbReference>
<sequence>MSVSVMWQCSNVAMYAILKWLVQKPFASPFLKRRRKFPSSVLVNYCVDIWGETNWRKKKKKKKRKKRKKEKKEKKKKRKKRKKKGYTPRCKIRDILRTFIFIFPAIHSDDSIHNLAVVGFFFFFFFFYDNCQRIGEAYACLFPVQQLPRSVLLDCYFAVHTVRIVHVRVLPLASLFYFFFSTPLILSDNFFPFFDSTLAAGSLPPLCCDLSFSLSLSRYYATSALFAEKRKIMNTRCLEKQIDTLKKCELLGEKEVKILCNEAKVVLVREENIRHVSLPVVICGDIHGQFYDLKELFNIGNNIPEVNYIFLGDYVDRGKYSIETFLLLLALKLKYPSHVTLIRGNHESRQVTEVYGFYDECIKKYGSVNVWKYCTDVFDYLSIGAIIDGNYFCIHGGLSPSFSKIDELKEIFRFNEIPRSGSLCDIMWSDPCDKYGWDKSPRGAGHLFGPDIVHKFCHVNNIQIIARAHQLVMEGYKWWFDKKLVTVWSAPNYCYRCGNIASIMEIDENSTFYFKCFGPSYEESNSDELVKKQPPAYFS</sequence>
<evidence type="ECO:0000256" key="1">
    <source>
        <dbReference type="ARBA" id="ARBA00022723"/>
    </source>
</evidence>
<dbReference type="InterPro" id="IPR006186">
    <property type="entry name" value="Ser/Thr-sp_prot-phosphatase"/>
</dbReference>
<dbReference type="SUPFAM" id="SSF56300">
    <property type="entry name" value="Metallo-dependent phosphatases"/>
    <property type="match status" value="1"/>
</dbReference>
<dbReference type="PROSITE" id="PS00125">
    <property type="entry name" value="SER_THR_PHOSPHATASE"/>
    <property type="match status" value="1"/>
</dbReference>
<evidence type="ECO:0000259" key="7">
    <source>
        <dbReference type="PROSITE" id="PS00125"/>
    </source>
</evidence>
<evidence type="ECO:0000256" key="3">
    <source>
        <dbReference type="ARBA" id="ARBA00023211"/>
    </source>
</evidence>
<dbReference type="Pfam" id="PF00149">
    <property type="entry name" value="Metallophos"/>
    <property type="match status" value="1"/>
</dbReference>
<dbReference type="PRINTS" id="PR00114">
    <property type="entry name" value="STPHPHTASE"/>
</dbReference>
<dbReference type="Gene3D" id="3.60.21.10">
    <property type="match status" value="1"/>
</dbReference>
<gene>
    <name evidence="8" type="ORF">POVWA1_018510</name>
</gene>
<dbReference type="PANTHER" id="PTHR45619">
    <property type="entry name" value="SERINE/THREONINE-PROTEIN PHOSPHATASE PP2A-RELATED"/>
    <property type="match status" value="1"/>
</dbReference>
<evidence type="ECO:0000256" key="5">
    <source>
        <dbReference type="SAM" id="MobiDB-lite"/>
    </source>
</evidence>
<comment type="catalytic activity">
    <reaction evidence="4">
        <text>O-phospho-L-threonyl-[protein] + H2O = L-threonyl-[protein] + phosphate</text>
        <dbReference type="Rhea" id="RHEA:47004"/>
        <dbReference type="Rhea" id="RHEA-COMP:11060"/>
        <dbReference type="Rhea" id="RHEA-COMP:11605"/>
        <dbReference type="ChEBI" id="CHEBI:15377"/>
        <dbReference type="ChEBI" id="CHEBI:30013"/>
        <dbReference type="ChEBI" id="CHEBI:43474"/>
        <dbReference type="ChEBI" id="CHEBI:61977"/>
        <dbReference type="EC" id="3.1.3.16"/>
    </reaction>
</comment>
<evidence type="ECO:0000313" key="8">
    <source>
        <dbReference type="EMBL" id="SBT33695.1"/>
    </source>
</evidence>
<comment type="similarity">
    <text evidence="4">Belongs to the PPP phosphatase family.</text>
</comment>
<dbReference type="EMBL" id="FLRD01000058">
    <property type="protein sequence ID" value="SBT33695.1"/>
    <property type="molecule type" value="Genomic_DNA"/>
</dbReference>
<dbReference type="CDD" id="cd07415">
    <property type="entry name" value="MPP_PP2A_PP4_PP6"/>
    <property type="match status" value="1"/>
</dbReference>
<name>A0A1A8YQJ4_PLAOA</name>
<keyword evidence="2 4" id="KW-0378">Hydrolase</keyword>
<evidence type="ECO:0000256" key="6">
    <source>
        <dbReference type="SAM" id="Phobius"/>
    </source>
</evidence>
<evidence type="ECO:0000256" key="2">
    <source>
        <dbReference type="ARBA" id="ARBA00022801"/>
    </source>
</evidence>
<organism evidence="8 9">
    <name type="scientific">Plasmodium ovale wallikeri</name>
    <dbReference type="NCBI Taxonomy" id="864142"/>
    <lineage>
        <taxon>Eukaryota</taxon>
        <taxon>Sar</taxon>
        <taxon>Alveolata</taxon>
        <taxon>Apicomplexa</taxon>
        <taxon>Aconoidasida</taxon>
        <taxon>Haemosporida</taxon>
        <taxon>Plasmodiidae</taxon>
        <taxon>Plasmodium</taxon>
        <taxon>Plasmodium (Plasmodium)</taxon>
    </lineage>
</organism>
<dbReference type="Proteomes" id="UP000078555">
    <property type="component" value="Unassembled WGS sequence"/>
</dbReference>
<keyword evidence="3" id="KW-0464">Manganese</keyword>
<proteinExistence type="inferred from homology"/>
<evidence type="ECO:0000313" key="9">
    <source>
        <dbReference type="Proteomes" id="UP000078555"/>
    </source>
</evidence>
<protein>
    <recommendedName>
        <fullName evidence="4">Serine/threonine-protein phosphatase</fullName>
        <ecNumber evidence="4">3.1.3.16</ecNumber>
    </recommendedName>
</protein>
<feature type="domain" description="Serine/threonine specific protein phosphatases" evidence="7">
    <location>
        <begin position="342"/>
        <end position="347"/>
    </location>
</feature>
<feature type="region of interest" description="Disordered" evidence="5">
    <location>
        <begin position="56"/>
        <end position="86"/>
    </location>
</feature>
<feature type="transmembrane region" description="Helical" evidence="6">
    <location>
        <begin position="169"/>
        <end position="186"/>
    </location>
</feature>
<dbReference type="SMART" id="SM00156">
    <property type="entry name" value="PP2Ac"/>
    <property type="match status" value="1"/>
</dbReference>
<keyword evidence="6" id="KW-0472">Membrane</keyword>
<dbReference type="EC" id="3.1.3.16" evidence="4"/>